<dbReference type="InterPro" id="IPR001763">
    <property type="entry name" value="Rhodanese-like_dom"/>
</dbReference>
<dbReference type="KEGG" id="mrr:Moror_16973"/>
<evidence type="ECO:0000259" key="6">
    <source>
        <dbReference type="PROSITE" id="PS50054"/>
    </source>
</evidence>
<dbReference type="SUPFAM" id="SSF52799">
    <property type="entry name" value="(Phosphotyrosine protein) phosphatases II"/>
    <property type="match status" value="1"/>
</dbReference>
<dbReference type="Gene3D" id="3.40.250.10">
    <property type="entry name" value="Rhodanese-like domain"/>
    <property type="match status" value="1"/>
</dbReference>
<dbReference type="PROSITE" id="PS50056">
    <property type="entry name" value="TYR_PHOSPHATASE_2"/>
    <property type="match status" value="1"/>
</dbReference>
<name>V2WUI7_MONRO</name>
<keyword evidence="10" id="KW-1185">Reference proteome</keyword>
<keyword evidence="4" id="KW-0904">Protein phosphatase</keyword>
<dbReference type="PANTHER" id="PTHR10159">
    <property type="entry name" value="DUAL SPECIFICITY PROTEIN PHOSPHATASE"/>
    <property type="match status" value="1"/>
</dbReference>
<keyword evidence="3" id="KW-0378">Hydrolase</keyword>
<feature type="compositionally biased region" description="Polar residues" evidence="5">
    <location>
        <begin position="554"/>
        <end position="573"/>
    </location>
</feature>
<dbReference type="GO" id="GO:0005737">
    <property type="term" value="C:cytoplasm"/>
    <property type="evidence" value="ECO:0007669"/>
    <property type="project" value="TreeGrafter"/>
</dbReference>
<dbReference type="InterPro" id="IPR029021">
    <property type="entry name" value="Prot-tyrosine_phosphatase-like"/>
</dbReference>
<accession>V2WUI7</accession>
<protein>
    <recommendedName>
        <fullName evidence="2">protein-tyrosine-phosphatase</fullName>
        <ecNumber evidence="2">3.1.3.48</ecNumber>
    </recommendedName>
</protein>
<keyword evidence="9" id="KW-0808">Transferase</keyword>
<dbReference type="PROSITE" id="PS50206">
    <property type="entry name" value="RHODANESE_3"/>
    <property type="match status" value="1"/>
</dbReference>
<feature type="compositionally biased region" description="Low complexity" evidence="5">
    <location>
        <begin position="329"/>
        <end position="344"/>
    </location>
</feature>
<feature type="domain" description="Tyrosine-protein phosphatase" evidence="6">
    <location>
        <begin position="373"/>
        <end position="514"/>
    </location>
</feature>
<dbReference type="AlphaFoldDB" id="V2WUI7"/>
<sequence>MPPDDDSDCDLPGSFTFDEGDEEERDRLQKLRESVKRNLKLRPIRSVGNLRLTDDDHDEWFTPLTTSIPHPIHPTSLANRLQSDKKPLLIDTRPLAAFQASHIRHSINLAVPSLILKRWRKGKVDLSSLRQYITTDAGKATWDHTIANCWDGDVILCDQDPLMHILPALLPNGSVDYLFGGINHPPLQELLTSDSAAGTTNLTVDTKQKYKPKQQLELVAVSPPPSPNPKPKPNLIRIDTRSVERLPRLSLKTRAATLSVPPSPAPHLPKPMPLPPLKLPPIVTSPATDSPTSSIFSAYYTPPHTPSFNSQKTPKASPRNDEFVVGSSTWTDVPTPTTTEPPRTSFKQSFTFGGGEDDPPTTGEGEDEFPVFLVSTILPGFLYLGPEPTTREHVDELQSKGVKRILNLAEECSENDHGLGLRKKFEKYIKIGMRDTVEEEGVAKDDARLHSSPTYVHCKAGKSRSVTAVIAYLIHSHHWTLSRAYRFVLERRRGISPNIGFVSELMNFEEEELGGKSLGVNHSSNAANIQHNPNQTLRPQSSRRNLRKIPGTAVNGSFTSEHTTSHGHAQSISGPIMQLPAEGAGAGVDEEETTSESTLSTPSPRGMQLHIDVNGGDGAGKVYPMSAIDGHGAGEEDGKQVLTPISRTGMHDPYQELEVRDATGRYRHARRAPVDEATLQPMRRVSKAGLESGVWEG</sequence>
<dbReference type="STRING" id="1381753.V2WUI7"/>
<feature type="region of interest" description="Disordered" evidence="5">
    <location>
        <begin position="1"/>
        <end position="27"/>
    </location>
</feature>
<organism evidence="9 10">
    <name type="scientific">Moniliophthora roreri (strain MCA 2997)</name>
    <name type="common">Cocoa frosty pod rot fungus</name>
    <name type="synonym">Crinipellis roreri</name>
    <dbReference type="NCBI Taxonomy" id="1381753"/>
    <lineage>
        <taxon>Eukaryota</taxon>
        <taxon>Fungi</taxon>
        <taxon>Dikarya</taxon>
        <taxon>Basidiomycota</taxon>
        <taxon>Agaricomycotina</taxon>
        <taxon>Agaricomycetes</taxon>
        <taxon>Agaricomycetidae</taxon>
        <taxon>Agaricales</taxon>
        <taxon>Marasmiineae</taxon>
        <taxon>Marasmiaceae</taxon>
        <taxon>Moniliophthora</taxon>
    </lineage>
</organism>
<dbReference type="InterPro" id="IPR000387">
    <property type="entry name" value="Tyr_Pase_dom"/>
</dbReference>
<dbReference type="GO" id="GO:0016301">
    <property type="term" value="F:kinase activity"/>
    <property type="evidence" value="ECO:0007669"/>
    <property type="project" value="UniProtKB-KW"/>
</dbReference>
<dbReference type="CDD" id="cd14498">
    <property type="entry name" value="DSP"/>
    <property type="match status" value="1"/>
</dbReference>
<evidence type="ECO:0000256" key="1">
    <source>
        <dbReference type="ARBA" id="ARBA00008601"/>
    </source>
</evidence>
<dbReference type="OrthoDB" id="273181at2759"/>
<evidence type="ECO:0000313" key="9">
    <source>
        <dbReference type="EMBL" id="ESK84191.1"/>
    </source>
</evidence>
<dbReference type="Proteomes" id="UP000017559">
    <property type="component" value="Unassembled WGS sequence"/>
</dbReference>
<keyword evidence="9" id="KW-0418">Kinase</keyword>
<dbReference type="PANTHER" id="PTHR10159:SF530">
    <property type="entry name" value="DUAL SPECIFICITY PROTEIN PHOSPHATASE DDB_G0271350-RELATED"/>
    <property type="match status" value="1"/>
</dbReference>
<dbReference type="EMBL" id="AWSO01001354">
    <property type="protein sequence ID" value="ESK84191.1"/>
    <property type="molecule type" value="Genomic_DNA"/>
</dbReference>
<dbReference type="GO" id="GO:0004725">
    <property type="term" value="F:protein tyrosine phosphatase activity"/>
    <property type="evidence" value="ECO:0007669"/>
    <property type="project" value="UniProtKB-EC"/>
</dbReference>
<evidence type="ECO:0000256" key="2">
    <source>
        <dbReference type="ARBA" id="ARBA00013064"/>
    </source>
</evidence>
<dbReference type="SMART" id="SM00195">
    <property type="entry name" value="DSPc"/>
    <property type="match status" value="1"/>
</dbReference>
<reference evidence="9 10" key="1">
    <citation type="journal article" date="2014" name="BMC Genomics">
        <title>Genome and secretome analysis of the hemibiotrophic fungal pathogen, Moniliophthora roreri, which causes frosty pod rot disease of cacao: mechanisms of the biotrophic and necrotrophic phases.</title>
        <authorList>
            <person name="Meinhardt L.W."/>
            <person name="Costa G.G.L."/>
            <person name="Thomazella D.P.T."/>
            <person name="Teixeira P.J.P.L."/>
            <person name="Carazzolle M.F."/>
            <person name="Schuster S.C."/>
            <person name="Carlson J.E."/>
            <person name="Guiltinan M.J."/>
            <person name="Mieczkowski P."/>
            <person name="Farmer A."/>
            <person name="Ramaraj T."/>
            <person name="Crozier J."/>
            <person name="Davis R.E."/>
            <person name="Shao J."/>
            <person name="Melnick R.L."/>
            <person name="Pereira G.A.G."/>
            <person name="Bailey B.A."/>
        </authorList>
    </citation>
    <scope>NUCLEOTIDE SEQUENCE [LARGE SCALE GENOMIC DNA]</scope>
    <source>
        <strain evidence="9 10">MCA 2997</strain>
    </source>
</reference>
<feature type="region of interest" description="Disordered" evidence="5">
    <location>
        <begin position="306"/>
        <end position="364"/>
    </location>
</feature>
<dbReference type="Pfam" id="PF00581">
    <property type="entry name" value="Rhodanese"/>
    <property type="match status" value="1"/>
</dbReference>
<dbReference type="HOGENOM" id="CLU_007776_0_0_1"/>
<comment type="caution">
    <text evidence="9">The sequence shown here is derived from an EMBL/GenBank/DDBJ whole genome shotgun (WGS) entry which is preliminary data.</text>
</comment>
<proteinExistence type="inferred from homology"/>
<evidence type="ECO:0000259" key="8">
    <source>
        <dbReference type="PROSITE" id="PS50206"/>
    </source>
</evidence>
<dbReference type="Gene3D" id="3.90.190.10">
    <property type="entry name" value="Protein tyrosine phosphatase superfamily"/>
    <property type="match status" value="1"/>
</dbReference>
<evidence type="ECO:0000256" key="4">
    <source>
        <dbReference type="ARBA" id="ARBA00022912"/>
    </source>
</evidence>
<dbReference type="PROSITE" id="PS50054">
    <property type="entry name" value="TYR_PHOSPHATASE_DUAL"/>
    <property type="match status" value="1"/>
</dbReference>
<dbReference type="GO" id="GO:0043409">
    <property type="term" value="P:negative regulation of MAPK cascade"/>
    <property type="evidence" value="ECO:0007669"/>
    <property type="project" value="TreeGrafter"/>
</dbReference>
<dbReference type="Pfam" id="PF00782">
    <property type="entry name" value="DSPc"/>
    <property type="match status" value="1"/>
</dbReference>
<evidence type="ECO:0000256" key="5">
    <source>
        <dbReference type="SAM" id="MobiDB-lite"/>
    </source>
</evidence>
<dbReference type="EC" id="3.1.3.48" evidence="2"/>
<dbReference type="InterPro" id="IPR020422">
    <property type="entry name" value="TYR_PHOSPHATASE_DUAL_dom"/>
</dbReference>
<feature type="domain" description="Tyrosine specific protein phosphatases" evidence="7">
    <location>
        <begin position="423"/>
        <end position="495"/>
    </location>
</feature>
<feature type="domain" description="Rhodanese" evidence="8">
    <location>
        <begin position="83"/>
        <end position="133"/>
    </location>
</feature>
<dbReference type="SUPFAM" id="SSF52821">
    <property type="entry name" value="Rhodanese/Cell cycle control phosphatase"/>
    <property type="match status" value="1"/>
</dbReference>
<comment type="similarity">
    <text evidence="1">Belongs to the protein-tyrosine phosphatase family. Non-receptor class dual specificity subfamily.</text>
</comment>
<dbReference type="InterPro" id="IPR036873">
    <property type="entry name" value="Rhodanese-like_dom_sf"/>
</dbReference>
<feature type="compositionally biased region" description="Acidic residues" evidence="5">
    <location>
        <begin position="355"/>
        <end position="364"/>
    </location>
</feature>
<evidence type="ECO:0000259" key="7">
    <source>
        <dbReference type="PROSITE" id="PS50056"/>
    </source>
</evidence>
<feature type="compositionally biased region" description="Polar residues" evidence="5">
    <location>
        <begin position="520"/>
        <end position="543"/>
    </location>
</feature>
<feature type="compositionally biased region" description="Low complexity" evidence="5">
    <location>
        <begin position="595"/>
        <end position="604"/>
    </location>
</feature>
<evidence type="ECO:0000313" key="10">
    <source>
        <dbReference type="Proteomes" id="UP000017559"/>
    </source>
</evidence>
<gene>
    <name evidence="9" type="ORF">Moror_16973</name>
</gene>
<evidence type="ECO:0000256" key="3">
    <source>
        <dbReference type="ARBA" id="ARBA00022801"/>
    </source>
</evidence>
<dbReference type="InterPro" id="IPR000340">
    <property type="entry name" value="Dual-sp_phosphatase_cat-dom"/>
</dbReference>
<feature type="region of interest" description="Disordered" evidence="5">
    <location>
        <begin position="516"/>
        <end position="607"/>
    </location>
</feature>